<accession>A0A1V4QHP9</accession>
<comment type="caution">
    <text evidence="1">The sequence shown here is derived from an EMBL/GenBank/DDBJ whole genome shotgun (WGS) entry which is preliminary data.</text>
</comment>
<dbReference type="AlphaFoldDB" id="A0A1V4QHP9"/>
<evidence type="ECO:0000313" key="1">
    <source>
        <dbReference type="EMBL" id="OPX18541.1"/>
    </source>
</evidence>
<proteinExistence type="predicted"/>
<name>A0A1V4QHP9_UNCW3</name>
<dbReference type="Proteomes" id="UP000191663">
    <property type="component" value="Unassembled WGS sequence"/>
</dbReference>
<evidence type="ECO:0000313" key="2">
    <source>
        <dbReference type="Proteomes" id="UP000191663"/>
    </source>
</evidence>
<organism evidence="1 2">
    <name type="scientific">candidate division WOR-3 bacterium 4484_100</name>
    <dbReference type="NCBI Taxonomy" id="1936077"/>
    <lineage>
        <taxon>Bacteria</taxon>
        <taxon>Bacteria division WOR-3</taxon>
    </lineage>
</organism>
<reference evidence="2" key="1">
    <citation type="submission" date="2017-01" db="EMBL/GenBank/DDBJ databases">
        <title>Novel pathways for hydrocarbon cycling and metabolic interdependencies in hydrothermal sediment communities.</title>
        <authorList>
            <person name="Dombrowski N."/>
            <person name="Seitz K."/>
            <person name="Teske A."/>
            <person name="Baker B."/>
        </authorList>
    </citation>
    <scope>NUCLEOTIDE SEQUENCE [LARGE SCALE GENOMIC DNA]</scope>
</reference>
<protein>
    <submittedName>
        <fullName evidence="1">Uncharacterized protein</fullName>
    </submittedName>
</protein>
<sequence length="59" mass="6971">MRFKILTELETEVVHFARACIKHNDRAVARRVLKKISRIIPNSQVLDELNFTLLARHKM</sequence>
<dbReference type="EMBL" id="MUKB01000009">
    <property type="protein sequence ID" value="OPX18541.1"/>
    <property type="molecule type" value="Genomic_DNA"/>
</dbReference>
<gene>
    <name evidence="1" type="ORF">BXT86_00685</name>
</gene>